<keyword evidence="3" id="KW-1185">Reference proteome</keyword>
<name>A0ABP0NEK6_9DINO</name>
<dbReference type="EMBL" id="CAXAMM010027446">
    <property type="protein sequence ID" value="CAK9060849.1"/>
    <property type="molecule type" value="Genomic_DNA"/>
</dbReference>
<accession>A0ABP0NEK6</accession>
<keyword evidence="1" id="KW-0472">Membrane</keyword>
<keyword evidence="1" id="KW-0812">Transmembrane</keyword>
<gene>
    <name evidence="2" type="ORF">SCF082_LOCUS31975</name>
</gene>
<sequence length="155" mass="17677">MDMNPNGVACMGPPCSSWGLPARGTSQRTVMNIYGNIFSHWVRSNTAIVSRAVLLILVLLANNCLFILEQPRQSLLSSHRRFNWLVNYVAYVCSSTFWMQKHGHPSPKPTVCYSNMPEIYKLDLGKLTKVERLENTTLKTTRLFDEFYWLFGVGA</sequence>
<comment type="caution">
    <text evidence="2">The sequence shown here is derived from an EMBL/GenBank/DDBJ whole genome shotgun (WGS) entry which is preliminary data.</text>
</comment>
<proteinExistence type="predicted"/>
<evidence type="ECO:0000313" key="2">
    <source>
        <dbReference type="EMBL" id="CAK9060849.1"/>
    </source>
</evidence>
<feature type="transmembrane region" description="Helical" evidence="1">
    <location>
        <begin position="48"/>
        <end position="68"/>
    </location>
</feature>
<keyword evidence="1" id="KW-1133">Transmembrane helix</keyword>
<evidence type="ECO:0000313" key="3">
    <source>
        <dbReference type="Proteomes" id="UP001642464"/>
    </source>
</evidence>
<organism evidence="2 3">
    <name type="scientific">Durusdinium trenchii</name>
    <dbReference type="NCBI Taxonomy" id="1381693"/>
    <lineage>
        <taxon>Eukaryota</taxon>
        <taxon>Sar</taxon>
        <taxon>Alveolata</taxon>
        <taxon>Dinophyceae</taxon>
        <taxon>Suessiales</taxon>
        <taxon>Symbiodiniaceae</taxon>
        <taxon>Durusdinium</taxon>
    </lineage>
</organism>
<dbReference type="Proteomes" id="UP001642464">
    <property type="component" value="Unassembled WGS sequence"/>
</dbReference>
<protein>
    <submittedName>
        <fullName evidence="2">Uncharacterized protein</fullName>
    </submittedName>
</protein>
<reference evidence="2 3" key="1">
    <citation type="submission" date="2024-02" db="EMBL/GenBank/DDBJ databases">
        <authorList>
            <person name="Chen Y."/>
            <person name="Shah S."/>
            <person name="Dougan E. K."/>
            <person name="Thang M."/>
            <person name="Chan C."/>
        </authorList>
    </citation>
    <scope>NUCLEOTIDE SEQUENCE [LARGE SCALE GENOMIC DNA]</scope>
</reference>
<evidence type="ECO:0000256" key="1">
    <source>
        <dbReference type="SAM" id="Phobius"/>
    </source>
</evidence>